<dbReference type="AlphaFoldDB" id="A0A8K0GUX1"/>
<dbReference type="EMBL" id="VOIH02000010">
    <property type="protein sequence ID" value="KAF3435055.1"/>
    <property type="molecule type" value="Genomic_DNA"/>
</dbReference>
<feature type="repeat" description="PPR" evidence="3">
    <location>
        <begin position="433"/>
        <end position="467"/>
    </location>
</feature>
<dbReference type="PROSITE" id="PS51375">
    <property type="entry name" value="PPR"/>
    <property type="match status" value="9"/>
</dbReference>
<evidence type="ECO:0000256" key="3">
    <source>
        <dbReference type="PROSITE-ProRule" id="PRU00708"/>
    </source>
</evidence>
<dbReference type="PANTHER" id="PTHR47934">
    <property type="entry name" value="PENTATRICOPEPTIDE REPEAT-CONTAINING PROTEIN PET309, MITOCHONDRIAL"/>
    <property type="match status" value="1"/>
</dbReference>
<sequence length="540" mass="62258">MGLCKFLNLVQKPSRKVTNRFQPHFPNFPFASNPEPVCVRSETCFLQTNTNFHGFLRRCTTVVDGVQQTQVSIGNVGRDPDSISNKIAEDTEKLCKILTNNYSNSQIESLLGDASIEVSPTLVVEVLKKISNAGVLALAFFRWAEKKRGFKYTTECYSHLIEALGKIKQFRMIWELVNEMKRKGLLTRETFALISRRYARARKVKEAIETFEKMEKFGMKPEVSDFNKLIDTLCKSRHVEQAQQLFDEMKNRRFKPDIKSYTILLEGWGQEQSLLRLNEVYREMRDEEFEPDVVAHGILINAYCKAKKYDEAIHWFHEIETKNCKPSPHIFCTLINGLGSEKRLDEALKFFEIYKASGFDPETPTYNAVVGAYCWSMRMQDAYRVVDEMREYGVGPSSRTLDIILHHLIKVGRTEEAYDVFQKMSSEPGCEPTTSTYAIMMKMLCDEDRVDTAVKFWNEMRSKGVVPGMHMFCLLINNLCFEDKLDEACNYFGEMMEMGIRPPASMFSRLKKALLDQGRTDTVQILSQKIHKLRTTSLVG</sequence>
<dbReference type="SUPFAM" id="SSF81901">
    <property type="entry name" value="HCP-like"/>
    <property type="match status" value="1"/>
</dbReference>
<dbReference type="Pfam" id="PF13041">
    <property type="entry name" value="PPR_2"/>
    <property type="match status" value="3"/>
</dbReference>
<feature type="repeat" description="PPR" evidence="3">
    <location>
        <begin position="468"/>
        <end position="502"/>
    </location>
</feature>
<feature type="repeat" description="PPR" evidence="3">
    <location>
        <begin position="292"/>
        <end position="326"/>
    </location>
</feature>
<organism evidence="4 5">
    <name type="scientific">Rhamnella rubrinervis</name>
    <dbReference type="NCBI Taxonomy" id="2594499"/>
    <lineage>
        <taxon>Eukaryota</taxon>
        <taxon>Viridiplantae</taxon>
        <taxon>Streptophyta</taxon>
        <taxon>Embryophyta</taxon>
        <taxon>Tracheophyta</taxon>
        <taxon>Spermatophyta</taxon>
        <taxon>Magnoliopsida</taxon>
        <taxon>eudicotyledons</taxon>
        <taxon>Gunneridae</taxon>
        <taxon>Pentapetalae</taxon>
        <taxon>rosids</taxon>
        <taxon>fabids</taxon>
        <taxon>Rosales</taxon>
        <taxon>Rhamnaceae</taxon>
        <taxon>rhamnoid group</taxon>
        <taxon>Rhamneae</taxon>
        <taxon>Rhamnella</taxon>
    </lineage>
</organism>
<keyword evidence="5" id="KW-1185">Reference proteome</keyword>
<proteinExistence type="inferred from homology"/>
<accession>A0A8K0GUX1</accession>
<reference evidence="4" key="1">
    <citation type="submission" date="2020-03" db="EMBL/GenBank/DDBJ databases">
        <title>A high-quality chromosome-level genome assembly of a woody plant with both climbing and erect habits, Rhamnella rubrinervis.</title>
        <authorList>
            <person name="Lu Z."/>
            <person name="Yang Y."/>
            <person name="Zhu X."/>
            <person name="Sun Y."/>
        </authorList>
    </citation>
    <scope>NUCLEOTIDE SEQUENCE</scope>
    <source>
        <strain evidence="4">BYM</strain>
        <tissue evidence="4">Leaf</tissue>
    </source>
</reference>
<dbReference type="GO" id="GO:0007005">
    <property type="term" value="P:mitochondrion organization"/>
    <property type="evidence" value="ECO:0007669"/>
    <property type="project" value="TreeGrafter"/>
</dbReference>
<feature type="repeat" description="PPR" evidence="3">
    <location>
        <begin position="257"/>
        <end position="291"/>
    </location>
</feature>
<dbReference type="GO" id="GO:0003729">
    <property type="term" value="F:mRNA binding"/>
    <property type="evidence" value="ECO:0007669"/>
    <property type="project" value="TreeGrafter"/>
</dbReference>
<feature type="repeat" description="PPR" evidence="3">
    <location>
        <begin position="397"/>
        <end position="432"/>
    </location>
</feature>
<dbReference type="Pfam" id="PF01535">
    <property type="entry name" value="PPR"/>
    <property type="match status" value="4"/>
</dbReference>
<dbReference type="InterPro" id="IPR051114">
    <property type="entry name" value="Mito_RNA_Proc_CCM1"/>
</dbReference>
<dbReference type="PANTHER" id="PTHR47934:SF6">
    <property type="entry name" value="MITOCHONDRIAL GROUP I INTRON SPLICING FACTOR CCM1-RELATED"/>
    <property type="match status" value="1"/>
</dbReference>
<dbReference type="SUPFAM" id="SSF48452">
    <property type="entry name" value="TPR-like"/>
    <property type="match status" value="1"/>
</dbReference>
<evidence type="ECO:0008006" key="6">
    <source>
        <dbReference type="Google" id="ProtNLM"/>
    </source>
</evidence>
<dbReference type="Proteomes" id="UP000796880">
    <property type="component" value="Unassembled WGS sequence"/>
</dbReference>
<dbReference type="OrthoDB" id="185373at2759"/>
<evidence type="ECO:0000313" key="5">
    <source>
        <dbReference type="Proteomes" id="UP000796880"/>
    </source>
</evidence>
<dbReference type="GO" id="GO:0005739">
    <property type="term" value="C:mitochondrion"/>
    <property type="evidence" value="ECO:0007669"/>
    <property type="project" value="TreeGrafter"/>
</dbReference>
<name>A0A8K0GUX1_9ROSA</name>
<comment type="similarity">
    <text evidence="1">Belongs to the PPR family. P subfamily.</text>
</comment>
<dbReference type="InterPro" id="IPR011990">
    <property type="entry name" value="TPR-like_helical_dom_sf"/>
</dbReference>
<dbReference type="GO" id="GO:0006396">
    <property type="term" value="P:RNA processing"/>
    <property type="evidence" value="ECO:0007669"/>
    <property type="project" value="TreeGrafter"/>
</dbReference>
<dbReference type="NCBIfam" id="TIGR00756">
    <property type="entry name" value="PPR"/>
    <property type="match status" value="10"/>
</dbReference>
<keyword evidence="2" id="KW-0677">Repeat</keyword>
<dbReference type="InterPro" id="IPR002885">
    <property type="entry name" value="PPR_rpt"/>
</dbReference>
<evidence type="ECO:0000256" key="1">
    <source>
        <dbReference type="ARBA" id="ARBA00007626"/>
    </source>
</evidence>
<feature type="repeat" description="PPR" evidence="3">
    <location>
        <begin position="187"/>
        <end position="221"/>
    </location>
</feature>
<comment type="caution">
    <text evidence="4">The sequence shown here is derived from an EMBL/GenBank/DDBJ whole genome shotgun (WGS) entry which is preliminary data.</text>
</comment>
<feature type="repeat" description="PPR" evidence="3">
    <location>
        <begin position="362"/>
        <end position="396"/>
    </location>
</feature>
<protein>
    <recommendedName>
        <fullName evidence="6">Pentatricopeptide repeat-containing protein</fullName>
    </recommendedName>
</protein>
<feature type="repeat" description="PPR" evidence="3">
    <location>
        <begin position="327"/>
        <end position="361"/>
    </location>
</feature>
<gene>
    <name evidence="4" type="ORF">FNV43_RR22142</name>
</gene>
<feature type="repeat" description="PPR" evidence="3">
    <location>
        <begin position="222"/>
        <end position="256"/>
    </location>
</feature>
<evidence type="ECO:0000313" key="4">
    <source>
        <dbReference type="EMBL" id="KAF3435055.1"/>
    </source>
</evidence>
<evidence type="ECO:0000256" key="2">
    <source>
        <dbReference type="ARBA" id="ARBA00022737"/>
    </source>
</evidence>
<dbReference type="Gene3D" id="1.25.40.10">
    <property type="entry name" value="Tetratricopeptide repeat domain"/>
    <property type="match status" value="3"/>
</dbReference>